<dbReference type="GO" id="GO:0016491">
    <property type="term" value="F:oxidoreductase activity"/>
    <property type="evidence" value="ECO:0007669"/>
    <property type="project" value="InterPro"/>
</dbReference>
<dbReference type="PROSITE" id="PS00497">
    <property type="entry name" value="TYROSINASE_1"/>
    <property type="match status" value="1"/>
</dbReference>
<accession>A0A4V6NY19</accession>
<dbReference type="Pfam" id="PF00264">
    <property type="entry name" value="Tyrosinase"/>
    <property type="match status" value="2"/>
</dbReference>
<evidence type="ECO:0000256" key="5">
    <source>
        <dbReference type="SAM" id="SignalP"/>
    </source>
</evidence>
<dbReference type="OrthoDB" id="2874181at2"/>
<evidence type="ECO:0000313" key="7">
    <source>
        <dbReference type="EMBL" id="TCS39670.1"/>
    </source>
</evidence>
<feature type="region of interest" description="Disordered" evidence="4">
    <location>
        <begin position="286"/>
        <end position="305"/>
    </location>
</feature>
<comment type="similarity">
    <text evidence="1">Belongs to the tyrosinase family.</text>
</comment>
<dbReference type="PANTHER" id="PTHR11474:SF126">
    <property type="entry name" value="TYROSINASE-LIKE PROTEIN TYR-1-RELATED"/>
    <property type="match status" value="1"/>
</dbReference>
<gene>
    <name evidence="7" type="ORF">EDC30_101629</name>
</gene>
<comment type="caution">
    <text evidence="7">The sequence shown here is derived from an EMBL/GenBank/DDBJ whole genome shotgun (WGS) entry which is preliminary data.</text>
</comment>
<dbReference type="EMBL" id="SLZQ01000001">
    <property type="protein sequence ID" value="TCS39670.1"/>
    <property type="molecule type" value="Genomic_DNA"/>
</dbReference>
<proteinExistence type="inferred from homology"/>
<dbReference type="Pfam" id="PF25271">
    <property type="entry name" value="DUF7868"/>
    <property type="match status" value="1"/>
</dbReference>
<keyword evidence="5" id="KW-0732">Signal</keyword>
<dbReference type="InterPro" id="IPR002227">
    <property type="entry name" value="Tyrosinase_Cu-bd"/>
</dbReference>
<dbReference type="PROSITE" id="PS51318">
    <property type="entry name" value="TAT"/>
    <property type="match status" value="1"/>
</dbReference>
<dbReference type="PANTHER" id="PTHR11474">
    <property type="entry name" value="TYROSINASE FAMILY MEMBER"/>
    <property type="match status" value="1"/>
</dbReference>
<keyword evidence="3" id="KW-0186">Copper</keyword>
<evidence type="ECO:0000256" key="4">
    <source>
        <dbReference type="SAM" id="MobiDB-lite"/>
    </source>
</evidence>
<protein>
    <submittedName>
        <fullName evidence="7">Tyrosinase</fullName>
    </submittedName>
</protein>
<organism evidence="7 8">
    <name type="scientific">Paucimonas lemoignei</name>
    <name type="common">Pseudomonas lemoignei</name>
    <dbReference type="NCBI Taxonomy" id="29443"/>
    <lineage>
        <taxon>Bacteria</taxon>
        <taxon>Pseudomonadati</taxon>
        <taxon>Pseudomonadota</taxon>
        <taxon>Betaproteobacteria</taxon>
        <taxon>Burkholderiales</taxon>
        <taxon>Burkholderiaceae</taxon>
        <taxon>Paucimonas</taxon>
    </lineage>
</organism>
<evidence type="ECO:0000256" key="2">
    <source>
        <dbReference type="ARBA" id="ARBA00022723"/>
    </source>
</evidence>
<feature type="signal peptide" evidence="5">
    <location>
        <begin position="1"/>
        <end position="31"/>
    </location>
</feature>
<evidence type="ECO:0000313" key="8">
    <source>
        <dbReference type="Proteomes" id="UP000295382"/>
    </source>
</evidence>
<name>A0A4V6NY19_PAULE</name>
<dbReference type="InterPro" id="IPR050316">
    <property type="entry name" value="Tyrosinase/Hemocyanin"/>
</dbReference>
<dbReference type="GO" id="GO:0046872">
    <property type="term" value="F:metal ion binding"/>
    <property type="evidence" value="ECO:0007669"/>
    <property type="project" value="UniProtKB-KW"/>
</dbReference>
<keyword evidence="2" id="KW-0479">Metal-binding</keyword>
<feature type="domain" description="Tyrosinase copper-binding" evidence="6">
    <location>
        <begin position="85"/>
        <end position="102"/>
    </location>
</feature>
<dbReference type="InterPro" id="IPR008922">
    <property type="entry name" value="Di-copper_centre_dom_sf"/>
</dbReference>
<dbReference type="Proteomes" id="UP000295382">
    <property type="component" value="Unassembled WGS sequence"/>
</dbReference>
<reference evidence="7 8" key="1">
    <citation type="submission" date="2019-03" db="EMBL/GenBank/DDBJ databases">
        <title>Genomic Encyclopedia of Type Strains, Phase IV (KMG-IV): sequencing the most valuable type-strain genomes for metagenomic binning, comparative biology and taxonomic classification.</title>
        <authorList>
            <person name="Goeker M."/>
        </authorList>
    </citation>
    <scope>NUCLEOTIDE SEQUENCE [LARGE SCALE GENOMIC DNA]</scope>
    <source>
        <strain evidence="7 8">DSM 7445</strain>
    </source>
</reference>
<keyword evidence="8" id="KW-1185">Reference proteome</keyword>
<dbReference type="AlphaFoldDB" id="A0A4V6NY19"/>
<dbReference type="RefSeq" id="WP_132257162.1">
    <property type="nucleotide sequence ID" value="NZ_SLZQ01000001.1"/>
</dbReference>
<dbReference type="InterPro" id="IPR057190">
    <property type="entry name" value="DUF7868"/>
</dbReference>
<evidence type="ECO:0000259" key="6">
    <source>
        <dbReference type="PROSITE" id="PS00497"/>
    </source>
</evidence>
<evidence type="ECO:0000256" key="3">
    <source>
        <dbReference type="ARBA" id="ARBA00023008"/>
    </source>
</evidence>
<evidence type="ECO:0000256" key="1">
    <source>
        <dbReference type="ARBA" id="ARBA00009928"/>
    </source>
</evidence>
<dbReference type="Gene3D" id="1.10.1280.10">
    <property type="entry name" value="Di-copper center containing domain from catechol oxidase"/>
    <property type="match status" value="2"/>
</dbReference>
<feature type="chain" id="PRO_5020732077" evidence="5">
    <location>
        <begin position="32"/>
        <end position="503"/>
    </location>
</feature>
<sequence length="503" mass="54534">MTVHRFSRRAFLQGSVSALALSSLPSLPAFAQNAVRVRPEWQEFRGTSAYASFIDAIRTMRANTNASSRASLQYWADAHGAFGLHSAPHFLGWHRAFLYAFEQQLRIVSGNNSLVVPYWDYYRNPQIPAEFTDPATGNPLYMPRMNTNVFNALSLAPFASNIRNFQRGTSNAFEPLLEDAPHNPVHNIIGGIMGSVAQAPQDILFFLHHANIDRLWHAWAMPDGKGIPWTSSPYWSGSYRVTSDWAVPRAQCYHPNWLGSDYSSTALPTALPAQAMTKGRVIRVQAQAGRRRGRPPIGDFATTGPRAIDAGRRSLGGARDIGLSENSVSVQVPLRGAETDTVQTIAIRARGKKAGKPFPSTGYKSISIVLDDIKVLPAGKAGGYFYKVYLNLPENGDSSDTESRHLLGTVGAFEVGAATHHAHHGGQSGSGAPQLVFPATEALANISADEYKNLTVSLVRVSGDNAPKGRAISVGEVRVEASTDEPYDTTPNAPAPAGSPYKR</sequence>
<feature type="region of interest" description="Disordered" evidence="4">
    <location>
        <begin position="476"/>
        <end position="503"/>
    </location>
</feature>
<dbReference type="SUPFAM" id="SSF48056">
    <property type="entry name" value="Di-copper centre-containing domain"/>
    <property type="match status" value="1"/>
</dbReference>
<dbReference type="InterPro" id="IPR006311">
    <property type="entry name" value="TAT_signal"/>
</dbReference>